<dbReference type="SMART" id="SM00256">
    <property type="entry name" value="FBOX"/>
    <property type="match status" value="1"/>
</dbReference>
<feature type="domain" description="F-box" evidence="1">
    <location>
        <begin position="2"/>
        <end position="48"/>
    </location>
</feature>
<keyword evidence="3" id="KW-1185">Reference proteome</keyword>
<dbReference type="InterPro" id="IPR001810">
    <property type="entry name" value="F-box_dom"/>
</dbReference>
<dbReference type="PROSITE" id="PS50181">
    <property type="entry name" value="FBOX"/>
    <property type="match status" value="1"/>
</dbReference>
<protein>
    <recommendedName>
        <fullName evidence="1">F-box domain-containing protein</fullName>
    </recommendedName>
</protein>
<sequence>MSPRLLDLSTELVIQILAHLSSHDIGACAQTSRRLRNIISSSQYLQYLVRTEVAGVHDPFFPGLSIHERISVLEKWERAWHGLDLRQPALQCIVPRDISVSVLHYEIHGGYLVATRRFPADDRPMGYSYIDLDDVVRNGHAVWNNIDLLQSLSVFAYCFNVEEYNLAVMLVFNPEEDPEPHGSLRLVDFSKGTDHPLASSPNIPLQFEGKKMSIYDAYDVHMEVAGDNVIVMITQARALPDLIFLVGWKLGNVSLILTAPDLTYASSFALINTESLALVNLQTNTLEIHRIVGGASFVLTFPKTGIQPLSASFRLAQAFPAMCSARSQCLPFQPSTDACLVGLTAVLAAQDGSIKFYWLATRRDYFYSLTKTGRDSDDTPTPWETWSQRTACCVELEHPLAAPIPAGARWLVHSQPLVVREFGLSRSQRIQADRRTYHDDNAGNAIPCDALQDVFASQLPYFDIISVGERKYQSVTADYEWVVGMNEDTDGFSRRIHRIDIHHVV</sequence>
<evidence type="ECO:0000313" key="3">
    <source>
        <dbReference type="Proteomes" id="UP001203297"/>
    </source>
</evidence>
<dbReference type="AlphaFoldDB" id="A0AAD4LX69"/>
<evidence type="ECO:0000313" key="2">
    <source>
        <dbReference type="EMBL" id="KAI0294027.1"/>
    </source>
</evidence>
<dbReference type="CDD" id="cd09917">
    <property type="entry name" value="F-box_SF"/>
    <property type="match status" value="1"/>
</dbReference>
<reference evidence="2" key="1">
    <citation type="journal article" date="2022" name="New Phytol.">
        <title>Evolutionary transition to the ectomycorrhizal habit in the genomes of a hyperdiverse lineage of mushroom-forming fungi.</title>
        <authorList>
            <person name="Looney B."/>
            <person name="Miyauchi S."/>
            <person name="Morin E."/>
            <person name="Drula E."/>
            <person name="Courty P.E."/>
            <person name="Kohler A."/>
            <person name="Kuo A."/>
            <person name="LaButti K."/>
            <person name="Pangilinan J."/>
            <person name="Lipzen A."/>
            <person name="Riley R."/>
            <person name="Andreopoulos W."/>
            <person name="He G."/>
            <person name="Johnson J."/>
            <person name="Nolan M."/>
            <person name="Tritt A."/>
            <person name="Barry K.W."/>
            <person name="Grigoriev I.V."/>
            <person name="Nagy L.G."/>
            <person name="Hibbett D."/>
            <person name="Henrissat B."/>
            <person name="Matheny P.B."/>
            <person name="Labbe J."/>
            <person name="Martin F.M."/>
        </authorList>
    </citation>
    <scope>NUCLEOTIDE SEQUENCE</scope>
    <source>
        <strain evidence="2">BPL690</strain>
    </source>
</reference>
<organism evidence="2 3">
    <name type="scientific">Multifurca ochricompacta</name>
    <dbReference type="NCBI Taxonomy" id="376703"/>
    <lineage>
        <taxon>Eukaryota</taxon>
        <taxon>Fungi</taxon>
        <taxon>Dikarya</taxon>
        <taxon>Basidiomycota</taxon>
        <taxon>Agaricomycotina</taxon>
        <taxon>Agaricomycetes</taxon>
        <taxon>Russulales</taxon>
        <taxon>Russulaceae</taxon>
        <taxon>Multifurca</taxon>
    </lineage>
</organism>
<name>A0AAD4LX69_9AGAM</name>
<gene>
    <name evidence="2" type="ORF">B0F90DRAFT_1759433</name>
</gene>
<accession>A0AAD4LX69</accession>
<evidence type="ECO:0000259" key="1">
    <source>
        <dbReference type="PROSITE" id="PS50181"/>
    </source>
</evidence>
<dbReference type="InterPro" id="IPR036047">
    <property type="entry name" value="F-box-like_dom_sf"/>
</dbReference>
<comment type="caution">
    <text evidence="2">The sequence shown here is derived from an EMBL/GenBank/DDBJ whole genome shotgun (WGS) entry which is preliminary data.</text>
</comment>
<dbReference type="SUPFAM" id="SSF81383">
    <property type="entry name" value="F-box domain"/>
    <property type="match status" value="1"/>
</dbReference>
<dbReference type="Pfam" id="PF00646">
    <property type="entry name" value="F-box"/>
    <property type="match status" value="1"/>
</dbReference>
<dbReference type="EMBL" id="WTXG01000083">
    <property type="protein sequence ID" value="KAI0294027.1"/>
    <property type="molecule type" value="Genomic_DNA"/>
</dbReference>
<dbReference type="Proteomes" id="UP001203297">
    <property type="component" value="Unassembled WGS sequence"/>
</dbReference>
<dbReference type="Gene3D" id="1.20.1280.50">
    <property type="match status" value="1"/>
</dbReference>
<proteinExistence type="predicted"/>